<dbReference type="PANTHER" id="PTHR47683">
    <property type="entry name" value="PSEUDOURIDINE SYNTHASE FAMILY PROTEIN-RELATED"/>
    <property type="match status" value="1"/>
</dbReference>
<evidence type="ECO:0000256" key="2">
    <source>
        <dbReference type="ARBA" id="ARBA00023235"/>
    </source>
</evidence>
<dbReference type="AlphaFoldDB" id="A0A7D4TBB6"/>
<dbReference type="Pfam" id="PF00849">
    <property type="entry name" value="PseudoU_synth_2"/>
    <property type="match status" value="1"/>
</dbReference>
<dbReference type="EC" id="5.4.99.-" evidence="6"/>
<dbReference type="Pfam" id="PF01479">
    <property type="entry name" value="S4"/>
    <property type="match status" value="1"/>
</dbReference>
<evidence type="ECO:0000256" key="1">
    <source>
        <dbReference type="ARBA" id="ARBA00008348"/>
    </source>
</evidence>
<dbReference type="Gene3D" id="3.30.70.580">
    <property type="entry name" value="Pseudouridine synthase I, catalytic domain, N-terminal subdomain"/>
    <property type="match status" value="1"/>
</dbReference>
<dbReference type="Proteomes" id="UP000504724">
    <property type="component" value="Chromosome"/>
</dbReference>
<comment type="catalytic activity">
    <reaction evidence="3">
        <text>uridine(35) in tRNA(Tyr) = pseudouridine(35) in tRNA(Tyr)</text>
        <dbReference type="Rhea" id="RHEA:60556"/>
        <dbReference type="Rhea" id="RHEA-COMP:15607"/>
        <dbReference type="Rhea" id="RHEA-COMP:15608"/>
        <dbReference type="ChEBI" id="CHEBI:65314"/>
        <dbReference type="ChEBI" id="CHEBI:65315"/>
    </reaction>
</comment>
<dbReference type="InterPro" id="IPR018496">
    <property type="entry name" value="PsdUridine_synth_RsuA/RluB_CS"/>
</dbReference>
<name>A0A7D4TBB6_9GAMM</name>
<keyword evidence="2 6" id="KW-0413">Isomerase</keyword>
<dbReference type="Gene3D" id="3.10.290.10">
    <property type="entry name" value="RNA-binding S4 domain"/>
    <property type="match status" value="1"/>
</dbReference>
<evidence type="ECO:0000256" key="4">
    <source>
        <dbReference type="ARBA" id="ARBA00036535"/>
    </source>
</evidence>
<dbReference type="InterPro" id="IPR050343">
    <property type="entry name" value="RsuA_PseudoU_synthase"/>
</dbReference>
<dbReference type="GO" id="GO:0000455">
    <property type="term" value="P:enzyme-directed rRNA pseudouridine synthesis"/>
    <property type="evidence" value="ECO:0007669"/>
    <property type="project" value="UniProtKB-ARBA"/>
</dbReference>
<comment type="catalytic activity">
    <reaction evidence="4">
        <text>uridine(2604) in 23S rRNA = pseudouridine(2604) in 23S rRNA</text>
        <dbReference type="Rhea" id="RHEA:38875"/>
        <dbReference type="Rhea" id="RHEA-COMP:10093"/>
        <dbReference type="Rhea" id="RHEA-COMP:10094"/>
        <dbReference type="ChEBI" id="CHEBI:65314"/>
        <dbReference type="ChEBI" id="CHEBI:65315"/>
        <dbReference type="EC" id="5.4.99.21"/>
    </reaction>
</comment>
<dbReference type="PROSITE" id="PS50889">
    <property type="entry name" value="S4"/>
    <property type="match status" value="1"/>
</dbReference>
<dbReference type="FunFam" id="3.10.290.10:FF:000003">
    <property type="entry name" value="Pseudouridine synthase"/>
    <property type="match status" value="1"/>
</dbReference>
<dbReference type="GO" id="GO:0160138">
    <property type="term" value="F:23S rRNA pseudouridine(2604) synthase activity"/>
    <property type="evidence" value="ECO:0007669"/>
    <property type="project" value="UniProtKB-EC"/>
</dbReference>
<dbReference type="NCBIfam" id="TIGR00093">
    <property type="entry name" value="pseudouridine synthase"/>
    <property type="match status" value="1"/>
</dbReference>
<dbReference type="PANTHER" id="PTHR47683:SF2">
    <property type="entry name" value="RNA-BINDING S4 DOMAIN-CONTAINING PROTEIN"/>
    <property type="match status" value="1"/>
</dbReference>
<evidence type="ECO:0000256" key="3">
    <source>
        <dbReference type="ARBA" id="ARBA00036390"/>
    </source>
</evidence>
<keyword evidence="9" id="KW-1185">Reference proteome</keyword>
<proteinExistence type="inferred from homology"/>
<dbReference type="Gene3D" id="3.30.70.1560">
    <property type="entry name" value="Alpha-L RNA-binding motif"/>
    <property type="match status" value="1"/>
</dbReference>
<evidence type="ECO:0000256" key="5">
    <source>
        <dbReference type="PROSITE-ProRule" id="PRU00182"/>
    </source>
</evidence>
<dbReference type="SMART" id="SM00363">
    <property type="entry name" value="S4"/>
    <property type="match status" value="1"/>
</dbReference>
<organism evidence="8 9">
    <name type="scientific">Thiomicrorhabdus xiamenensis</name>
    <dbReference type="NCBI Taxonomy" id="2739063"/>
    <lineage>
        <taxon>Bacteria</taxon>
        <taxon>Pseudomonadati</taxon>
        <taxon>Pseudomonadota</taxon>
        <taxon>Gammaproteobacteria</taxon>
        <taxon>Thiotrichales</taxon>
        <taxon>Piscirickettsiaceae</taxon>
        <taxon>Thiomicrorhabdus</taxon>
    </lineage>
</organism>
<dbReference type="InterPro" id="IPR042092">
    <property type="entry name" value="PsdUridine_s_RsuA/RluB/E/F_cat"/>
</dbReference>
<evidence type="ECO:0000259" key="7">
    <source>
        <dbReference type="SMART" id="SM00363"/>
    </source>
</evidence>
<dbReference type="CDD" id="cd00165">
    <property type="entry name" value="S4"/>
    <property type="match status" value="1"/>
</dbReference>
<dbReference type="RefSeq" id="WP_173285744.1">
    <property type="nucleotide sequence ID" value="NZ_CP054020.1"/>
</dbReference>
<dbReference type="SUPFAM" id="SSF55174">
    <property type="entry name" value="Alpha-L RNA-binding motif"/>
    <property type="match status" value="1"/>
</dbReference>
<dbReference type="InterPro" id="IPR036986">
    <property type="entry name" value="S4_RNA-bd_sf"/>
</dbReference>
<evidence type="ECO:0000313" key="8">
    <source>
        <dbReference type="EMBL" id="QKI89686.1"/>
    </source>
</evidence>
<dbReference type="GO" id="GO:0003723">
    <property type="term" value="F:RNA binding"/>
    <property type="evidence" value="ECO:0007669"/>
    <property type="project" value="UniProtKB-KW"/>
</dbReference>
<dbReference type="SUPFAM" id="SSF55120">
    <property type="entry name" value="Pseudouridine synthase"/>
    <property type="match status" value="1"/>
</dbReference>
<protein>
    <recommendedName>
        <fullName evidence="6">Pseudouridine synthase</fullName>
        <ecNumber evidence="6">5.4.99.-</ecNumber>
    </recommendedName>
</protein>
<gene>
    <name evidence="8" type="ORF">HQN79_08955</name>
</gene>
<reference evidence="8 9" key="1">
    <citation type="submission" date="2020-05" db="EMBL/GenBank/DDBJ databases">
        <title>Thiomicrorhabdus sediminis sp.nov. and Thiomicrorhabdus xiamenensis sp.nov., novel sulfur-oxidizing bacteria isolated from coastal sediment.</title>
        <authorList>
            <person name="Liu X."/>
        </authorList>
    </citation>
    <scope>NUCLEOTIDE SEQUENCE [LARGE SCALE GENOMIC DNA]</scope>
    <source>
        <strain evidence="8 9">G2</strain>
    </source>
</reference>
<sequence length="235" mass="26293">MRLNQYLSRYGVCSRRAADRLVRSGKVEVNGLPAELGMQVSEADQIRVAGRPVANFLPESWFVLYHKPRGVVCSKAHEVEGNLTQALIDAGLALPSHWLPIGRLDKDSEGLLLLTNQGQFADALLHKRQGKDKIYLVTVDKVVSEAQQRQLADGMLLGEQKTLPCSVSLLAPNILQIVLQQGLHRQIRRMCRQVGLQVLRLQRVEFAGLPLSGLASGQWRHLSEKEIDLLQRNLR</sequence>
<dbReference type="EMBL" id="CP054020">
    <property type="protein sequence ID" value="QKI89686.1"/>
    <property type="molecule type" value="Genomic_DNA"/>
</dbReference>
<comment type="similarity">
    <text evidence="1 6">Belongs to the pseudouridine synthase RsuA family.</text>
</comment>
<dbReference type="PROSITE" id="PS01149">
    <property type="entry name" value="PSI_RSU"/>
    <property type="match status" value="1"/>
</dbReference>
<evidence type="ECO:0000256" key="6">
    <source>
        <dbReference type="RuleBase" id="RU003887"/>
    </source>
</evidence>
<keyword evidence="5" id="KW-0694">RNA-binding</keyword>
<dbReference type="InterPro" id="IPR002942">
    <property type="entry name" value="S4_RNA-bd"/>
</dbReference>
<dbReference type="InterPro" id="IPR020094">
    <property type="entry name" value="TruA/RsuA/RluB/E/F_N"/>
</dbReference>
<dbReference type="InterPro" id="IPR020103">
    <property type="entry name" value="PsdUridine_synth_cat_dom_sf"/>
</dbReference>
<dbReference type="InterPro" id="IPR006145">
    <property type="entry name" value="PsdUridine_synth_RsuA/RluA"/>
</dbReference>
<accession>A0A7D4TBB6</accession>
<dbReference type="InterPro" id="IPR000748">
    <property type="entry name" value="PsdUridine_synth_RsuA/RluB/E/F"/>
</dbReference>
<dbReference type="KEGG" id="txa:HQN79_08955"/>
<feature type="domain" description="RNA-binding S4" evidence="7">
    <location>
        <begin position="1"/>
        <end position="58"/>
    </location>
</feature>
<evidence type="ECO:0000313" key="9">
    <source>
        <dbReference type="Proteomes" id="UP000504724"/>
    </source>
</evidence>